<dbReference type="Proteomes" id="UP000256964">
    <property type="component" value="Unassembled WGS sequence"/>
</dbReference>
<reference evidence="2 3" key="1">
    <citation type="journal article" date="2018" name="Biotechnol. Biofuels">
        <title>Integrative visual omics of the white-rot fungus Polyporus brumalis exposes the biotechnological potential of its oxidative enzymes for delignifying raw plant biomass.</title>
        <authorList>
            <person name="Miyauchi S."/>
            <person name="Rancon A."/>
            <person name="Drula E."/>
            <person name="Hage H."/>
            <person name="Chaduli D."/>
            <person name="Favel A."/>
            <person name="Grisel S."/>
            <person name="Henrissat B."/>
            <person name="Herpoel-Gimbert I."/>
            <person name="Ruiz-Duenas F.J."/>
            <person name="Chevret D."/>
            <person name="Hainaut M."/>
            <person name="Lin J."/>
            <person name="Wang M."/>
            <person name="Pangilinan J."/>
            <person name="Lipzen A."/>
            <person name="Lesage-Meessen L."/>
            <person name="Navarro D."/>
            <person name="Riley R."/>
            <person name="Grigoriev I.V."/>
            <person name="Zhou S."/>
            <person name="Raouche S."/>
            <person name="Rosso M.N."/>
        </authorList>
    </citation>
    <scope>NUCLEOTIDE SEQUENCE [LARGE SCALE GENOMIC DNA]</scope>
    <source>
        <strain evidence="2 3">BRFM 1820</strain>
    </source>
</reference>
<keyword evidence="3" id="KW-1185">Reference proteome</keyword>
<keyword evidence="1" id="KW-1133">Transmembrane helix</keyword>
<evidence type="ECO:0000256" key="1">
    <source>
        <dbReference type="SAM" id="Phobius"/>
    </source>
</evidence>
<dbReference type="AlphaFoldDB" id="A0A371DFV4"/>
<dbReference type="EMBL" id="KZ857395">
    <property type="protein sequence ID" value="RDX51388.1"/>
    <property type="molecule type" value="Genomic_DNA"/>
</dbReference>
<sequence length="229" mass="25093">MIVFIVVKRPCSAPMRMRPSCHPCPLPLSPRFVVPPHYVTRHCRRAHLRMHLPTLPSPSSSPMPPRARARCPVLLYPYPCRPSLLQIVSLPGFFNNPPPPHRHRFPTARCPRASSTWTGNAGHSLTGDVCAPGAPESLSRYRMAESLAPARPPAHSRTVAARSSANVRIRVGPSPGPGLPVAVELLLPLAPVRLVFVLCVAVVPSTYIVADVLRLFRPVLRSDCDLSLF</sequence>
<organism evidence="2 3">
    <name type="scientific">Lentinus brumalis</name>
    <dbReference type="NCBI Taxonomy" id="2498619"/>
    <lineage>
        <taxon>Eukaryota</taxon>
        <taxon>Fungi</taxon>
        <taxon>Dikarya</taxon>
        <taxon>Basidiomycota</taxon>
        <taxon>Agaricomycotina</taxon>
        <taxon>Agaricomycetes</taxon>
        <taxon>Polyporales</taxon>
        <taxon>Polyporaceae</taxon>
        <taxon>Lentinus</taxon>
    </lineage>
</organism>
<protein>
    <submittedName>
        <fullName evidence="2">Uncharacterized protein</fullName>
    </submittedName>
</protein>
<evidence type="ECO:0000313" key="2">
    <source>
        <dbReference type="EMBL" id="RDX51388.1"/>
    </source>
</evidence>
<keyword evidence="1" id="KW-0812">Transmembrane</keyword>
<proteinExistence type="predicted"/>
<gene>
    <name evidence="2" type="ORF">OH76DRAFT_331466</name>
</gene>
<evidence type="ECO:0000313" key="3">
    <source>
        <dbReference type="Proteomes" id="UP000256964"/>
    </source>
</evidence>
<name>A0A371DFV4_9APHY</name>
<feature type="transmembrane region" description="Helical" evidence="1">
    <location>
        <begin position="194"/>
        <end position="213"/>
    </location>
</feature>
<keyword evidence="1" id="KW-0472">Membrane</keyword>
<accession>A0A371DFV4</accession>